<organism evidence="1 2">
    <name type="scientific">Madurella fahalii</name>
    <dbReference type="NCBI Taxonomy" id="1157608"/>
    <lineage>
        <taxon>Eukaryota</taxon>
        <taxon>Fungi</taxon>
        <taxon>Dikarya</taxon>
        <taxon>Ascomycota</taxon>
        <taxon>Pezizomycotina</taxon>
        <taxon>Sordariomycetes</taxon>
        <taxon>Sordariomycetidae</taxon>
        <taxon>Sordariales</taxon>
        <taxon>Sordariales incertae sedis</taxon>
        <taxon>Madurella</taxon>
    </lineage>
</organism>
<dbReference type="RefSeq" id="XP_070912846.1">
    <property type="nucleotide sequence ID" value="XM_071056745.1"/>
</dbReference>
<name>A0ABQ0G029_9PEZI</name>
<accession>A0ABQ0G029</accession>
<evidence type="ECO:0000313" key="1">
    <source>
        <dbReference type="EMBL" id="GAB1311113.1"/>
    </source>
</evidence>
<proteinExistence type="predicted"/>
<dbReference type="Gene3D" id="3.30.70.100">
    <property type="match status" value="1"/>
</dbReference>
<comment type="caution">
    <text evidence="1">The sequence shown here is derived from an EMBL/GenBank/DDBJ whole genome shotgun (WGS) entry which is preliminary data.</text>
</comment>
<dbReference type="EMBL" id="BAAFSV010000001">
    <property type="protein sequence ID" value="GAB1311113.1"/>
    <property type="molecule type" value="Genomic_DNA"/>
</dbReference>
<keyword evidence="2" id="KW-1185">Reference proteome</keyword>
<reference evidence="1 2" key="1">
    <citation type="submission" date="2024-09" db="EMBL/GenBank/DDBJ databases">
        <title>Itraconazole resistance in Madurella fahalii resulting from another homologue of gene encoding cytochrome P450 14-alpha sterol demethylase (CYP51).</title>
        <authorList>
            <person name="Yoshioka I."/>
            <person name="Fahal A.H."/>
            <person name="Kaneko S."/>
            <person name="Yaguchi T."/>
        </authorList>
    </citation>
    <scope>NUCLEOTIDE SEQUENCE [LARGE SCALE GENOMIC DNA]</scope>
    <source>
        <strain evidence="1 2">IFM 68171</strain>
    </source>
</reference>
<dbReference type="Proteomes" id="UP001628179">
    <property type="component" value="Unassembled WGS sequence"/>
</dbReference>
<gene>
    <name evidence="1" type="ORF">MFIFM68171_01323</name>
</gene>
<sequence>MAALATVVFQTLDSKHDQDGQPPPALVVEVKKQDGLVRAFYGQKMEDPDTSVLCTEWSSLEAAQVYSSSSSPPLAVSLGIVMRETKAFKLGTASSSFLSGVDAGRVFEAPCTEVFTAFDAEPGFMGNCERFLAMVDGARPDGYLGGALGAVEEEEDGGKKMVGMVIGWTSKEAHLEAKGKPGAIQDNIHELRTLRRAVDLFHVGFKQL</sequence>
<evidence type="ECO:0000313" key="2">
    <source>
        <dbReference type="Proteomes" id="UP001628179"/>
    </source>
</evidence>
<protein>
    <submittedName>
        <fullName evidence="1">ABM domain-containing protein</fullName>
    </submittedName>
</protein>
<dbReference type="GeneID" id="98172068"/>